<protein>
    <submittedName>
        <fullName evidence="1">Uncharacterized protein</fullName>
    </submittedName>
</protein>
<dbReference type="EMBL" id="MU275844">
    <property type="protein sequence ID" value="KAI0052679.1"/>
    <property type="molecule type" value="Genomic_DNA"/>
</dbReference>
<name>A0ACB8S8P8_9AGAM</name>
<comment type="caution">
    <text evidence="1">The sequence shown here is derived from an EMBL/GenBank/DDBJ whole genome shotgun (WGS) entry which is preliminary data.</text>
</comment>
<evidence type="ECO:0000313" key="2">
    <source>
        <dbReference type="Proteomes" id="UP000814033"/>
    </source>
</evidence>
<accession>A0ACB8S8P8</accession>
<evidence type="ECO:0000313" key="1">
    <source>
        <dbReference type="EMBL" id="KAI0052679.1"/>
    </source>
</evidence>
<keyword evidence="2" id="KW-1185">Reference proteome</keyword>
<sequence>MDIRARPPNSSQNQPLLYTSADIPNDTSAHAHHAQAAHQSEELYKRSVMLVIWYKAHTMPLRFLHPLPTFPFLQLTQFPSLLTSLSLNQTSFLDAYNPASGHWEQHMVDTVRLVETEQRVLYRLRKSLLDGLSEEECPGIQEEIASQPRSEQRHFPVSSAPQTSLKRPATEPPVDASPPAKFYAAEGIYHGSPSQPQPHQYAIPVSQPQSYPQNLSTPKHHGQNQIPIQVANGNGAQSIQGSAPSPASRNGSTPKPQPYSFQQGSLYASVHNSPTPTPAPTNHNAQSPEALPPHLRSPQSSPAPIPYHPHPPLKRWPNDYTVSEVAAGFRQMDGLITAMPTLTQRAAFERVFGCRYVKSTVCRHRGVWRKAEEDVRSIFEAMGRDERAVWGEFVRRVEGRASGLQGVTPQGVLDGVMGNVGPPDMGHMQSVMQVHVSGGMVPHMQMRREEEESAEEAVMGSLGPPPDDQHDRSPANGRNMATSGQGEGGGPHNGMQQQTALYDSSLSGSLVGSDQR</sequence>
<organism evidence="1 2">
    <name type="scientific">Auriscalpium vulgare</name>
    <dbReference type="NCBI Taxonomy" id="40419"/>
    <lineage>
        <taxon>Eukaryota</taxon>
        <taxon>Fungi</taxon>
        <taxon>Dikarya</taxon>
        <taxon>Basidiomycota</taxon>
        <taxon>Agaricomycotina</taxon>
        <taxon>Agaricomycetes</taxon>
        <taxon>Russulales</taxon>
        <taxon>Auriscalpiaceae</taxon>
        <taxon>Auriscalpium</taxon>
    </lineage>
</organism>
<reference evidence="1" key="2">
    <citation type="journal article" date="2022" name="New Phytol.">
        <title>Evolutionary transition to the ectomycorrhizal habit in the genomes of a hyperdiverse lineage of mushroom-forming fungi.</title>
        <authorList>
            <person name="Looney B."/>
            <person name="Miyauchi S."/>
            <person name="Morin E."/>
            <person name="Drula E."/>
            <person name="Courty P.E."/>
            <person name="Kohler A."/>
            <person name="Kuo A."/>
            <person name="LaButti K."/>
            <person name="Pangilinan J."/>
            <person name="Lipzen A."/>
            <person name="Riley R."/>
            <person name="Andreopoulos W."/>
            <person name="He G."/>
            <person name="Johnson J."/>
            <person name="Nolan M."/>
            <person name="Tritt A."/>
            <person name="Barry K.W."/>
            <person name="Grigoriev I.V."/>
            <person name="Nagy L.G."/>
            <person name="Hibbett D."/>
            <person name="Henrissat B."/>
            <person name="Matheny P.B."/>
            <person name="Labbe J."/>
            <person name="Martin F.M."/>
        </authorList>
    </citation>
    <scope>NUCLEOTIDE SEQUENCE</scope>
    <source>
        <strain evidence="1">FP105234-sp</strain>
    </source>
</reference>
<dbReference type="Proteomes" id="UP000814033">
    <property type="component" value="Unassembled WGS sequence"/>
</dbReference>
<reference evidence="1" key="1">
    <citation type="submission" date="2021-02" db="EMBL/GenBank/DDBJ databases">
        <authorList>
            <consortium name="DOE Joint Genome Institute"/>
            <person name="Ahrendt S."/>
            <person name="Looney B.P."/>
            <person name="Miyauchi S."/>
            <person name="Morin E."/>
            <person name="Drula E."/>
            <person name="Courty P.E."/>
            <person name="Chicoki N."/>
            <person name="Fauchery L."/>
            <person name="Kohler A."/>
            <person name="Kuo A."/>
            <person name="Labutti K."/>
            <person name="Pangilinan J."/>
            <person name="Lipzen A."/>
            <person name="Riley R."/>
            <person name="Andreopoulos W."/>
            <person name="He G."/>
            <person name="Johnson J."/>
            <person name="Barry K.W."/>
            <person name="Grigoriev I.V."/>
            <person name="Nagy L."/>
            <person name="Hibbett D."/>
            <person name="Henrissat B."/>
            <person name="Matheny P.B."/>
            <person name="Labbe J."/>
            <person name="Martin F."/>
        </authorList>
    </citation>
    <scope>NUCLEOTIDE SEQUENCE</scope>
    <source>
        <strain evidence="1">FP105234-sp</strain>
    </source>
</reference>
<proteinExistence type="predicted"/>
<gene>
    <name evidence="1" type="ORF">FA95DRAFT_1675044</name>
</gene>